<dbReference type="GO" id="GO:0008237">
    <property type="term" value="F:metallopeptidase activity"/>
    <property type="evidence" value="ECO:0007669"/>
    <property type="project" value="UniProtKB-KW"/>
</dbReference>
<evidence type="ECO:0000313" key="10">
    <source>
        <dbReference type="EMBL" id="TLD01750.1"/>
    </source>
</evidence>
<gene>
    <name evidence="10" type="primary">pepV</name>
    <name evidence="10" type="ORF">DSM106044_01385</name>
</gene>
<dbReference type="Proteomes" id="UP000306509">
    <property type="component" value="Unassembled WGS sequence"/>
</dbReference>
<keyword evidence="6" id="KW-0862">Zinc</keyword>
<dbReference type="SUPFAM" id="SSF53187">
    <property type="entry name" value="Zn-dependent exopeptidases"/>
    <property type="match status" value="1"/>
</dbReference>
<comment type="caution">
    <text evidence="10">The sequence shown here is derived from an EMBL/GenBank/DDBJ whole genome shotgun (WGS) entry which is preliminary data.</text>
</comment>
<dbReference type="Gene3D" id="3.30.70.360">
    <property type="match status" value="2"/>
</dbReference>
<evidence type="ECO:0000256" key="4">
    <source>
        <dbReference type="ARBA" id="ARBA00022723"/>
    </source>
</evidence>
<comment type="cofactor">
    <cofactor evidence="1">
        <name>Zn(2+)</name>
        <dbReference type="ChEBI" id="CHEBI:29105"/>
    </cofactor>
</comment>
<evidence type="ECO:0000256" key="8">
    <source>
        <dbReference type="ARBA" id="ARBA00023049"/>
    </source>
</evidence>
<dbReference type="NCBIfam" id="TIGR01887">
    <property type="entry name" value="dipeptidaselike"/>
    <property type="match status" value="1"/>
</dbReference>
<dbReference type="InterPro" id="IPR010964">
    <property type="entry name" value="M20A_pepV-rel"/>
</dbReference>
<dbReference type="GO" id="GO:0008270">
    <property type="term" value="F:zinc ion binding"/>
    <property type="evidence" value="ECO:0007669"/>
    <property type="project" value="InterPro"/>
</dbReference>
<dbReference type="EC" id="3.4.13.-" evidence="10"/>
<dbReference type="GO" id="GO:0006526">
    <property type="term" value="P:L-arginine biosynthetic process"/>
    <property type="evidence" value="ECO:0007669"/>
    <property type="project" value="TreeGrafter"/>
</dbReference>
<keyword evidence="7 10" id="KW-0224">Dipeptidase</keyword>
<dbReference type="Pfam" id="PF01546">
    <property type="entry name" value="Peptidase_M20"/>
    <property type="match status" value="1"/>
</dbReference>
<dbReference type="PANTHER" id="PTHR43808">
    <property type="entry name" value="ACETYLORNITHINE DEACETYLASE"/>
    <property type="match status" value="1"/>
</dbReference>
<dbReference type="EMBL" id="QGQD01000030">
    <property type="protein sequence ID" value="TLD01750.1"/>
    <property type="molecule type" value="Genomic_DNA"/>
</dbReference>
<dbReference type="Pfam" id="PF07687">
    <property type="entry name" value="M20_dimer"/>
    <property type="match status" value="1"/>
</dbReference>
<keyword evidence="8" id="KW-0482">Metalloprotease</keyword>
<dbReference type="PROSITE" id="PS00759">
    <property type="entry name" value="ARGE_DAPE_CPG2_2"/>
    <property type="match status" value="1"/>
</dbReference>
<sequence>MYREQIDAYIDAHKEQLIDDVMKLVRIDSQRTQEEPGKPYGEGPAEVLEAAKELMDSYGFAVRNYENRVVTGDFNEKEKQLDILAHLDVVPVTKDWTVTEPFKPVIRDGKIYGRGTADDKGPAMAALYAMKAIKDLGIELDYNVRLILGSDEECGSSDLVYYYGIEKEAPMSFTPDADYPVINIEKGHFSKKFHAAFEDCEALPKIVKIQGGDKVNVVPANAKAVILGLEEQAALDAAKKAENETKVKFTVTKNQEEIVITAKGVAGHASTPEVGNSALTALLQLLAGLEAAPSQGFDRIRALAELFPHNDYYGKGMGVDMEDEISGKLTMNLGVFQYSPTSLSGQFDSRVPICGTEENVTRVGKKNMEEAGLTMEEGPMTPPHHVPGDSVFVQTLLESYETYTGIKGKPLAIGGGTYVHGLERGVAFGCMVPEVDNHMHGDNEFMDIDMLVTSTKIFADVIVKLCKK</sequence>
<accession>A0A4U8Q9R9</accession>
<proteinExistence type="inferred from homology"/>
<dbReference type="GO" id="GO:0016805">
    <property type="term" value="F:dipeptidase activity"/>
    <property type="evidence" value="ECO:0007669"/>
    <property type="project" value="UniProtKB-KW"/>
</dbReference>
<keyword evidence="11" id="KW-1185">Reference proteome</keyword>
<evidence type="ECO:0000256" key="1">
    <source>
        <dbReference type="ARBA" id="ARBA00001947"/>
    </source>
</evidence>
<evidence type="ECO:0000313" key="11">
    <source>
        <dbReference type="Proteomes" id="UP000306509"/>
    </source>
</evidence>
<dbReference type="Gene3D" id="3.40.630.10">
    <property type="entry name" value="Zn peptidases"/>
    <property type="match status" value="1"/>
</dbReference>
<keyword evidence="3" id="KW-0645">Protease</keyword>
<protein>
    <submittedName>
        <fullName evidence="10">Beta-Ala-Xaa dipeptidase</fullName>
        <ecNumber evidence="10">3.4.13.-</ecNumber>
    </submittedName>
</protein>
<dbReference type="InterPro" id="IPR011650">
    <property type="entry name" value="Peptidase_M20_dimer"/>
</dbReference>
<keyword evidence="5 10" id="KW-0378">Hydrolase</keyword>
<dbReference type="PANTHER" id="PTHR43808:SF31">
    <property type="entry name" value="N-ACETYL-L-CITRULLINE DEACETYLASE"/>
    <property type="match status" value="1"/>
</dbReference>
<organism evidence="10 11">
    <name type="scientific">Robinsoniella peoriensis</name>
    <dbReference type="NCBI Taxonomy" id="180332"/>
    <lineage>
        <taxon>Bacteria</taxon>
        <taxon>Bacillati</taxon>
        <taxon>Bacillota</taxon>
        <taxon>Clostridia</taxon>
        <taxon>Lachnospirales</taxon>
        <taxon>Lachnospiraceae</taxon>
        <taxon>Robinsoniella</taxon>
    </lineage>
</organism>
<dbReference type="GO" id="GO:0008777">
    <property type="term" value="F:acetylornithine deacetylase activity"/>
    <property type="evidence" value="ECO:0007669"/>
    <property type="project" value="TreeGrafter"/>
</dbReference>
<dbReference type="InterPro" id="IPR050072">
    <property type="entry name" value="Peptidase_M20A"/>
</dbReference>
<evidence type="ECO:0000256" key="2">
    <source>
        <dbReference type="ARBA" id="ARBA00006247"/>
    </source>
</evidence>
<dbReference type="STRING" id="180332.GCA_000797495_03236"/>
<name>A0A4U8Q9R9_9FIRM</name>
<reference evidence="10 11" key="1">
    <citation type="journal article" date="2019" name="Anaerobe">
        <title>Detection of Robinsoniella peoriensis in multiple bone samples of a trauma patient.</title>
        <authorList>
            <person name="Schrottner P."/>
            <person name="Hartwich K."/>
            <person name="Bunk B."/>
            <person name="Schober I."/>
            <person name="Helbig S."/>
            <person name="Rudolph W.W."/>
            <person name="Gunzer F."/>
        </authorList>
    </citation>
    <scope>NUCLEOTIDE SEQUENCE [LARGE SCALE GENOMIC DNA]</scope>
    <source>
        <strain evidence="10 11">DSM 106044</strain>
    </source>
</reference>
<comment type="similarity">
    <text evidence="2">Belongs to the peptidase M20A family.</text>
</comment>
<dbReference type="GO" id="GO:0006508">
    <property type="term" value="P:proteolysis"/>
    <property type="evidence" value="ECO:0007669"/>
    <property type="project" value="UniProtKB-KW"/>
</dbReference>
<dbReference type="RefSeq" id="WP_138002105.1">
    <property type="nucleotide sequence ID" value="NZ_QGQD01000030.1"/>
</dbReference>
<evidence type="ECO:0000256" key="6">
    <source>
        <dbReference type="ARBA" id="ARBA00022833"/>
    </source>
</evidence>
<keyword evidence="4" id="KW-0479">Metal-binding</keyword>
<feature type="domain" description="Peptidase M20 dimerisation" evidence="9">
    <location>
        <begin position="257"/>
        <end position="336"/>
    </location>
</feature>
<dbReference type="InterPro" id="IPR001261">
    <property type="entry name" value="ArgE/DapE_CS"/>
</dbReference>
<dbReference type="SUPFAM" id="SSF55031">
    <property type="entry name" value="Bacterial exopeptidase dimerisation domain"/>
    <property type="match status" value="1"/>
</dbReference>
<evidence type="ECO:0000256" key="5">
    <source>
        <dbReference type="ARBA" id="ARBA00022801"/>
    </source>
</evidence>
<evidence type="ECO:0000256" key="7">
    <source>
        <dbReference type="ARBA" id="ARBA00022997"/>
    </source>
</evidence>
<dbReference type="InterPro" id="IPR036264">
    <property type="entry name" value="Bact_exopeptidase_dim_dom"/>
</dbReference>
<evidence type="ECO:0000256" key="3">
    <source>
        <dbReference type="ARBA" id="ARBA00022670"/>
    </source>
</evidence>
<evidence type="ECO:0000259" key="9">
    <source>
        <dbReference type="Pfam" id="PF07687"/>
    </source>
</evidence>
<dbReference type="AlphaFoldDB" id="A0A4U8Q9R9"/>
<dbReference type="InterPro" id="IPR002933">
    <property type="entry name" value="Peptidase_M20"/>
</dbReference>